<protein>
    <submittedName>
        <fullName evidence="2">Uncharacterized protein</fullName>
    </submittedName>
</protein>
<evidence type="ECO:0000313" key="1">
    <source>
        <dbReference type="Proteomes" id="UP000887565"/>
    </source>
</evidence>
<dbReference type="Proteomes" id="UP000887565">
    <property type="component" value="Unplaced"/>
</dbReference>
<organism evidence="1 2">
    <name type="scientific">Romanomermis culicivorax</name>
    <name type="common">Nematode worm</name>
    <dbReference type="NCBI Taxonomy" id="13658"/>
    <lineage>
        <taxon>Eukaryota</taxon>
        <taxon>Metazoa</taxon>
        <taxon>Ecdysozoa</taxon>
        <taxon>Nematoda</taxon>
        <taxon>Enoplea</taxon>
        <taxon>Dorylaimia</taxon>
        <taxon>Mermithida</taxon>
        <taxon>Mermithoidea</taxon>
        <taxon>Mermithidae</taxon>
        <taxon>Romanomermis</taxon>
    </lineage>
</organism>
<dbReference type="AlphaFoldDB" id="A0A915KGG0"/>
<evidence type="ECO:0000313" key="2">
    <source>
        <dbReference type="WBParaSite" id="nRc.2.0.1.t37061-RA"/>
    </source>
</evidence>
<accession>A0A915KGG0</accession>
<name>A0A915KGG0_ROMCU</name>
<sequence>MDDESVLWTNVESQMVFPANHFYATPFDDPLKSIINTPDINNIPDVQNFTGGLFSCHSVNLGDSRRHCFTSACRGFDLVCKFSVQWKCYGGQVLYRFKTVRFRPPLPHHRHRNGDSHKNLLEDYANHGIYIGLALSDNNVSALYDRLILCEWLNRSGEITNGDRKGTVAMTTKFRTYVMHPGIGYPVPFRDDSVENIDVTSTSRDFGCKIVRKENVNGGRTSQTENLSFVWGYMNAGKDYPALDQK</sequence>
<dbReference type="WBParaSite" id="nRc.2.0.1.t37061-RA">
    <property type="protein sequence ID" value="nRc.2.0.1.t37061-RA"/>
    <property type="gene ID" value="nRc.2.0.1.g37061"/>
</dbReference>
<proteinExistence type="predicted"/>
<reference evidence="2" key="1">
    <citation type="submission" date="2022-11" db="UniProtKB">
        <authorList>
            <consortium name="WormBaseParasite"/>
        </authorList>
    </citation>
    <scope>IDENTIFICATION</scope>
</reference>
<keyword evidence="1" id="KW-1185">Reference proteome</keyword>